<gene>
    <name evidence="1" type="ORF">THSYN_13790</name>
</gene>
<dbReference type="SUPFAM" id="SSF52540">
    <property type="entry name" value="P-loop containing nucleoside triphosphate hydrolases"/>
    <property type="match status" value="1"/>
</dbReference>
<evidence type="ECO:0008006" key="3">
    <source>
        <dbReference type="Google" id="ProtNLM"/>
    </source>
</evidence>
<dbReference type="AlphaFoldDB" id="A0A2K8U8P3"/>
<dbReference type="NCBIfam" id="NF033441">
    <property type="entry name" value="BREX_BrxC"/>
    <property type="match status" value="1"/>
</dbReference>
<dbReference type="InterPro" id="IPR027417">
    <property type="entry name" value="P-loop_NTPase"/>
</dbReference>
<dbReference type="EMBL" id="CP020370">
    <property type="protein sequence ID" value="AUB81925.1"/>
    <property type="molecule type" value="Genomic_DNA"/>
</dbReference>
<name>A0A2K8U8P3_9GAMM</name>
<sequence length="1156" mass="124844">MSDSPPSFPRNRDLFVKDPLTWTIANEGVSSNNVEDLDTLRYELTTFVCEGEYRTGLAKILQGFLDNLDREQKAAWVSGFYGCGKSHLVKVARHLWTDSPLPGGHTARTLANLPDDIRDLLRELSTRGKQGAGLHSAGGTMKAGAGSVRLRLLGILLASVGLPPKPSRARLIMDLRDDGKLDEVRGHITAAGKDPALEVAHAHTSKPLHEAYLASYPHYGNPAQAAQALRAEYPSKVDDISIADMLAISRRALERGRPARDSRPGRPGSFLPCTVIVLDEIQQYIANNADLAHDVQEVVEALSKEMDGRVLVIGTGQSALTDTPALQRLMGRFTTKVHLKDNDVERVVRTVVLQKKEEAKPVIADLVSRRSGEIARQLKSTRIATRADDDQGYVPDYPLLPVRRRFWEQVLHSCDPSGTAAQMRTQLRVTHEACRLVAEQPLGTIIPADFIYDQLANELVTTGELQKRFQELVEEQKRQPDGPLRSRICALVFLIGKLARAGVDTGVRANPEHLADLLTEDLSDSATQLRASVPALVQALTDEGVLMEIEGEVHLQTTEGAAWESEYRKRRASLLNNEPQLAAERGQLLSKSIQAALAGVCVLHGAAKEKRKVSIHHGMSPPAQDEGLVVWVRDGFQESEGAVIQDIQARSTLDATIHVLIPKTKADPLKNALAAARAAADTRSFKGEPGSDEGRAARAAMTSRQAGEESKIAALMGDIVRGARLFLSGGQELNITSLKEGVEEAAKSVLDRLYPQFHLADSPNWPTVWKKAKEGNANALAAVNYQGDPHRHPVTAAILAEVGAGKKGSDLVSRFTAGPYGWPKDAVDAGAAVLLVSGHLGARLQAQPVKIADLDQRKIGQADLRVEQPVLTAVQKLKIKKLFQSAGYKFQPGDEAAVAPAFVGLLKQQAQAAGGEAPAPAAPNPPVLAELHGLSGNDLLYKLHDRADDLTQSLADWRSVADKIDDRGPNYALAGQLLAQARDLPDMDALTQTLEAIRTNRSLLDDPDPTATVLQAVSSALRGALAQAQTDHADTLAAELARLAAHPVWAALRDTDRAALLREAGAVAPTLPAASTDTELLESLKRRDLRGWRDLTDALPTRCDLALAAAIKAAEPKARRVSLPGATIHDGTELDDWLTEARAKIEAALEQGPVIL</sequence>
<dbReference type="InterPro" id="IPR047679">
    <property type="entry name" value="BREX_BrxC"/>
</dbReference>
<protein>
    <recommendedName>
        <fullName evidence="3">BREX system P-loop protein BrxC</fullName>
    </recommendedName>
</protein>
<proteinExistence type="predicted"/>
<dbReference type="KEGG" id="tsy:THSYN_13790"/>
<organism evidence="1 2">
    <name type="scientific">Candidatus Thiodictyon syntrophicum</name>
    <dbReference type="NCBI Taxonomy" id="1166950"/>
    <lineage>
        <taxon>Bacteria</taxon>
        <taxon>Pseudomonadati</taxon>
        <taxon>Pseudomonadota</taxon>
        <taxon>Gammaproteobacteria</taxon>
        <taxon>Chromatiales</taxon>
        <taxon>Chromatiaceae</taxon>
        <taxon>Thiodictyon</taxon>
    </lineage>
</organism>
<evidence type="ECO:0000313" key="2">
    <source>
        <dbReference type="Proteomes" id="UP000232638"/>
    </source>
</evidence>
<dbReference type="Proteomes" id="UP000232638">
    <property type="component" value="Chromosome"/>
</dbReference>
<dbReference type="RefSeq" id="WP_100919677.1">
    <property type="nucleotide sequence ID" value="NZ_CP020370.1"/>
</dbReference>
<dbReference type="OrthoDB" id="3201900at2"/>
<keyword evidence="2" id="KW-1185">Reference proteome</keyword>
<evidence type="ECO:0000313" key="1">
    <source>
        <dbReference type="EMBL" id="AUB81925.1"/>
    </source>
</evidence>
<accession>A0A2K8U8P3</accession>
<reference evidence="1 2" key="1">
    <citation type="submission" date="2017-03" db="EMBL/GenBank/DDBJ databases">
        <title>Complete genome sequence of Candidatus 'Thiodictyon syntrophicum' sp. nov. strain Cad16T, a photolithoautotroph purple sulfur bacterium isolated from an alpine meromictic lake.</title>
        <authorList>
            <person name="Luedin S.M."/>
            <person name="Pothier J.F."/>
            <person name="Danza F."/>
            <person name="Storelli N."/>
            <person name="Wittwer M."/>
            <person name="Tonolla M."/>
        </authorList>
    </citation>
    <scope>NUCLEOTIDE SEQUENCE [LARGE SCALE GENOMIC DNA]</scope>
    <source>
        <strain evidence="1 2">Cad16T</strain>
    </source>
</reference>